<keyword evidence="2" id="KW-0245">EGF-like domain</keyword>
<proteinExistence type="predicted"/>
<comment type="caution">
    <text evidence="8">The sequence shown here is derived from an EMBL/GenBank/DDBJ whole genome shotgun (WGS) entry which is preliminary data.</text>
</comment>
<dbReference type="Pfam" id="PF02210">
    <property type="entry name" value="Laminin_G_2"/>
    <property type="match status" value="6"/>
</dbReference>
<feature type="disulfide bond" evidence="2">
    <location>
        <begin position="1326"/>
        <end position="1343"/>
    </location>
</feature>
<dbReference type="Pfam" id="PF00008">
    <property type="entry name" value="EGF"/>
    <property type="match status" value="1"/>
</dbReference>
<feature type="region of interest" description="Disordered" evidence="3">
    <location>
        <begin position="1712"/>
        <end position="1800"/>
    </location>
</feature>
<evidence type="ECO:0000256" key="4">
    <source>
        <dbReference type="SAM" id="Phobius"/>
    </source>
</evidence>
<feature type="domain" description="Laminin G" evidence="6">
    <location>
        <begin position="1360"/>
        <end position="1554"/>
    </location>
</feature>
<evidence type="ECO:0000313" key="9">
    <source>
        <dbReference type="Proteomes" id="UP001374579"/>
    </source>
</evidence>
<sequence>MMRPPDLPLPSRGTLVLVVLALSPFTHTPTRAQTATTTATSSSTSSSSWTFNQPGVSHITFSPPLSDSKVLRLELSFRTLLLNGVLLYQDLEDYAGEGVREEYKPLLHGYHMMVEMRQGHLRVAHVFDHYTHILNIGRALNDDKWHKLTLTLNQTEGEISITLDYNSVTQFLKAYVYGNARRVLDWSQIKSSFRFGGARGARSQDYVSFIGCLRDMKYSTDGAILSDIPAGVREGVTPGCVDRCQGDSDRCKNNGRCVNLYTDFHCDCFGTDYEGRTCEETGSSVLTFSGYEWVTYQLYQGEDNRPFSDRNRVSLEFKTQRPSGILLYAVGGSPYHNHITASIHSGSLHVSVAFGDDDLDFPIGIGLDDNRWHNLTIVHNKRNIDVHLDGDVTSRTVKNSDYFLSLDPLAYIGGGDNFVVTRGLPVTRNLVGCMKNVYYNDYSLLYELSSDTNICTYHGGESPTFGCSPVQDIPISFPNSASMLRWSLGATGENLTVDFQFRTVREDGILFYLELLSRREGGGRDNGLIEVWVMKGHPMLMFMPSYRNEDLTENITLPTIVNDQVWHTMHIELRDRQAKLTVDAVSKSTRKYEKPLGHKGQILLGYGLRGYKQSEGFVGCMDQIVIEGQKLDPITVVESRSAIGLQLDGCYLIDYCSLDNICEHDSRCLSDWDGIQCECQGDAYEGKACHFPRYRQTCDAYYQAGHNQSGVYLIDVDEDGPQDPTYVQCSMGSERDAHLYGATMVEHNFALNTPVRGRLLEDRRYHLSYREMSRVQLMKLGDTSASCEQFFKYTCQQSPILLGKKTWFKAANGQVVDYVGAARSGFCTCPHSDDGTCRGQRCNCDHNNAESTRDEGYSHTKEQLPIMELTFLQDHPSQGKANMTLGPLTCWGSAKQHLNNLVTLATEESHLMLHTWKRGVLGFHFKTHHDRALLLMQTSNDTRFGNKFTVKIVSDNSVEFYFRLNGTVIHEVVRTPRPVNQGDWHYVFIEHDSYNVRLSLDTTRKLVLLDPELNGLLDFNGVMYIGGIPPDVVGNYSETTPGFSGCIRAFLYNEKEVELSALVDGRSAGVSTGCMSSCWPNPCENGGTCKEKWGEYTCLCQDPFAHQGHNCEHNLNADAATFSGETAAYLLFDLSKQPAPLDQTIVMSFRTFQPDALLMYASDHRSNFIQLELQDGETIIFTYNVYGTIVSGSISVEERLDDGEWKQVVAQEYYNLTKLILGDQSEVIPHKRFKLSMYAVADPFKDSIQKETVFMFRSPEEPASFVRLYVGGIGEEGATAIPFLKGCVRGMRIGNYHVNLAQAVLAKGNTSDLTPACDSGCSDDTCLNKGYCYEQWRFGNFTCDCSESDFSGIHCENEASVLLDGQSVLEHTFTLPLSAQRSVTEQLSLNFRTTGTRETNQEGSLMDMALVYIKSSTSGDYILASLDSKGNVLIETNQEVGIYRMKVSGDFANGELHELFYKREGTNMYLTIDGVKEASINYPDYDLDEIDTIIIGGLLPEDEYSFEDTTNFTGCIANTVYIPESNLELKIRSLKDFHLDKPEVTVYGPDVMSCLEAMLIGKKVTDAPTRFEVTSDNFELITMPLWGKGPAELVTLSPPVVLTSASTTALPPTTTTANRSKAIIMQNQADDVDDFTVIIAVSVIAVILIIALCIALLVFRKRKKHYDVKKEADIELKQPLNSHAVPPVEASPVPPDHLAKLDEFSMITALLGPRPTKDSAPPDKTEPNANANRNSVGSLPKSDEPTTYEHPIFNKRKQRPASSISEVLEELERRQNSKSSAESIVGRPHGEGDLEWDPQADRTPLTYEDITFFNTPLLAPIPDENEDSHVSSLSEQNSDLKEKEEDSPSGDESHDNQHSLLDGNGDSGYEAESRPEITEEDITPTGDDEGLDADDEATHPKLYMYNISNIDLEDSPILTSPTRRLLRKSSPDS</sequence>
<keyword evidence="4" id="KW-1133">Transmembrane helix</keyword>
<accession>A0AAN9G993</accession>
<feature type="compositionally biased region" description="Basic and acidic residues" evidence="3">
    <location>
        <begin position="1838"/>
        <end position="1857"/>
    </location>
</feature>
<feature type="compositionally biased region" description="Acidic residues" evidence="3">
    <location>
        <begin position="1878"/>
        <end position="1895"/>
    </location>
</feature>
<dbReference type="PROSITE" id="PS00010">
    <property type="entry name" value="ASX_HYDROXYL"/>
    <property type="match status" value="1"/>
</dbReference>
<keyword evidence="5" id="KW-0732">Signal</keyword>
<dbReference type="PROSITE" id="PS50026">
    <property type="entry name" value="EGF_3"/>
    <property type="match status" value="4"/>
</dbReference>
<dbReference type="InterPro" id="IPR000742">
    <property type="entry name" value="EGF"/>
</dbReference>
<dbReference type="InterPro" id="IPR000152">
    <property type="entry name" value="EGF-type_Asp/Asn_hydroxyl_site"/>
</dbReference>
<feature type="chain" id="PRO_5043041965" evidence="5">
    <location>
        <begin position="33"/>
        <end position="1933"/>
    </location>
</feature>
<dbReference type="InterPro" id="IPR001791">
    <property type="entry name" value="Laminin_G"/>
</dbReference>
<feature type="domain" description="EGF-like" evidence="7">
    <location>
        <begin position="652"/>
        <end position="690"/>
    </location>
</feature>
<feature type="region of interest" description="Disordered" evidence="3">
    <location>
        <begin position="1817"/>
        <end position="1899"/>
    </location>
</feature>
<keyword evidence="1 2" id="KW-1015">Disulfide bond</keyword>
<feature type="domain" description="EGF-like" evidence="7">
    <location>
        <begin position="1318"/>
        <end position="1356"/>
    </location>
</feature>
<dbReference type="PROSITE" id="PS01186">
    <property type="entry name" value="EGF_2"/>
    <property type="match status" value="1"/>
</dbReference>
<evidence type="ECO:0000313" key="8">
    <source>
        <dbReference type="EMBL" id="KAK7099991.1"/>
    </source>
</evidence>
<evidence type="ECO:0000259" key="6">
    <source>
        <dbReference type="PROSITE" id="PS50025"/>
    </source>
</evidence>
<dbReference type="CDD" id="cd00054">
    <property type="entry name" value="EGF_CA"/>
    <property type="match status" value="3"/>
</dbReference>
<reference evidence="8 9" key="1">
    <citation type="submission" date="2024-02" db="EMBL/GenBank/DDBJ databases">
        <title>Chromosome-scale genome assembly of the rough periwinkle Littorina saxatilis.</title>
        <authorList>
            <person name="De Jode A."/>
            <person name="Faria R."/>
            <person name="Formenti G."/>
            <person name="Sims Y."/>
            <person name="Smith T.P."/>
            <person name="Tracey A."/>
            <person name="Wood J.M.D."/>
            <person name="Zagrodzka Z.B."/>
            <person name="Johannesson K."/>
            <person name="Butlin R.K."/>
            <person name="Leder E.H."/>
        </authorList>
    </citation>
    <scope>NUCLEOTIDE SEQUENCE [LARGE SCALE GENOMIC DNA]</scope>
    <source>
        <strain evidence="8">Snail1</strain>
        <tissue evidence="8">Muscle</tissue>
    </source>
</reference>
<comment type="caution">
    <text evidence="2">Lacks conserved residue(s) required for the propagation of feature annotation.</text>
</comment>
<protein>
    <submittedName>
        <fullName evidence="8">Uncharacterized protein</fullName>
    </submittedName>
</protein>
<dbReference type="PANTHER" id="PTHR15036">
    <property type="entry name" value="PIKACHURIN-LIKE PROTEIN"/>
    <property type="match status" value="1"/>
</dbReference>
<feature type="domain" description="EGF-like" evidence="7">
    <location>
        <begin position="1075"/>
        <end position="1112"/>
    </location>
</feature>
<dbReference type="GO" id="GO:0016020">
    <property type="term" value="C:membrane"/>
    <property type="evidence" value="ECO:0007669"/>
    <property type="project" value="UniProtKB-SubCell"/>
</dbReference>
<dbReference type="PROSITE" id="PS50025">
    <property type="entry name" value="LAM_G_DOMAIN"/>
    <property type="match status" value="6"/>
</dbReference>
<name>A0AAN9G993_9CAEN</name>
<dbReference type="SMART" id="SM00181">
    <property type="entry name" value="EGF"/>
    <property type="match status" value="4"/>
</dbReference>
<dbReference type="SUPFAM" id="SSF49899">
    <property type="entry name" value="Concanavalin A-like lectins/glucanases"/>
    <property type="match status" value="6"/>
</dbReference>
<feature type="signal peptide" evidence="5">
    <location>
        <begin position="1"/>
        <end position="32"/>
    </location>
</feature>
<dbReference type="SMART" id="SM00282">
    <property type="entry name" value="LamG"/>
    <property type="match status" value="6"/>
</dbReference>
<dbReference type="PANTHER" id="PTHR15036:SF49">
    <property type="entry name" value="AXOTACTIN"/>
    <property type="match status" value="1"/>
</dbReference>
<dbReference type="EMBL" id="JBAMIC010000011">
    <property type="protein sequence ID" value="KAK7099991.1"/>
    <property type="molecule type" value="Genomic_DNA"/>
</dbReference>
<feature type="domain" description="EGF-like" evidence="7">
    <location>
        <begin position="241"/>
        <end position="279"/>
    </location>
</feature>
<dbReference type="Gene3D" id="2.60.120.200">
    <property type="match status" value="6"/>
</dbReference>
<evidence type="ECO:0000256" key="2">
    <source>
        <dbReference type="PROSITE-ProRule" id="PRU00076"/>
    </source>
</evidence>
<evidence type="ECO:0000259" key="7">
    <source>
        <dbReference type="PROSITE" id="PS50026"/>
    </source>
</evidence>
<organism evidence="8 9">
    <name type="scientific">Littorina saxatilis</name>
    <dbReference type="NCBI Taxonomy" id="31220"/>
    <lineage>
        <taxon>Eukaryota</taxon>
        <taxon>Metazoa</taxon>
        <taxon>Spiralia</taxon>
        <taxon>Lophotrochozoa</taxon>
        <taxon>Mollusca</taxon>
        <taxon>Gastropoda</taxon>
        <taxon>Caenogastropoda</taxon>
        <taxon>Littorinimorpha</taxon>
        <taxon>Littorinoidea</taxon>
        <taxon>Littorinidae</taxon>
        <taxon>Littorina</taxon>
    </lineage>
</organism>
<dbReference type="SMART" id="SM00179">
    <property type="entry name" value="EGF_CA"/>
    <property type="match status" value="2"/>
</dbReference>
<feature type="domain" description="Laminin G" evidence="6">
    <location>
        <begin position="283"/>
        <end position="467"/>
    </location>
</feature>
<feature type="domain" description="Laminin G" evidence="6">
    <location>
        <begin position="900"/>
        <end position="1074"/>
    </location>
</feature>
<dbReference type="InterPro" id="IPR001881">
    <property type="entry name" value="EGF-like_Ca-bd_dom"/>
</dbReference>
<feature type="transmembrane region" description="Helical" evidence="4">
    <location>
        <begin position="1635"/>
        <end position="1659"/>
    </location>
</feature>
<keyword evidence="9" id="KW-1185">Reference proteome</keyword>
<dbReference type="GO" id="GO:0005509">
    <property type="term" value="F:calcium ion binding"/>
    <property type="evidence" value="ECO:0007669"/>
    <property type="project" value="InterPro"/>
</dbReference>
<feature type="compositionally biased region" description="Polar residues" evidence="3">
    <location>
        <begin position="1727"/>
        <end position="1737"/>
    </location>
</feature>
<feature type="domain" description="Laminin G" evidence="6">
    <location>
        <begin position="1119"/>
        <end position="1317"/>
    </location>
</feature>
<feature type="domain" description="Laminin G" evidence="6">
    <location>
        <begin position="472"/>
        <end position="650"/>
    </location>
</feature>
<dbReference type="Gene3D" id="2.60.120.1000">
    <property type="match status" value="1"/>
</dbReference>
<dbReference type="CDD" id="cd00110">
    <property type="entry name" value="LamG"/>
    <property type="match status" value="6"/>
</dbReference>
<evidence type="ECO:0000256" key="1">
    <source>
        <dbReference type="ARBA" id="ARBA00023157"/>
    </source>
</evidence>
<dbReference type="Proteomes" id="UP001374579">
    <property type="component" value="Unassembled WGS sequence"/>
</dbReference>
<evidence type="ECO:0000256" key="5">
    <source>
        <dbReference type="SAM" id="SignalP"/>
    </source>
</evidence>
<dbReference type="Gene3D" id="2.10.25.10">
    <property type="entry name" value="Laminin"/>
    <property type="match status" value="4"/>
</dbReference>
<dbReference type="InterPro" id="IPR013320">
    <property type="entry name" value="ConA-like_dom_sf"/>
</dbReference>
<keyword evidence="4" id="KW-0472">Membrane</keyword>
<dbReference type="InterPro" id="IPR050372">
    <property type="entry name" value="Neurexin-related_CASP"/>
</dbReference>
<feature type="compositionally biased region" description="Basic and acidic residues" evidence="3">
    <location>
        <begin position="1715"/>
        <end position="1726"/>
    </location>
</feature>
<gene>
    <name evidence="8" type="ORF">V1264_023006</name>
</gene>
<evidence type="ECO:0000256" key="3">
    <source>
        <dbReference type="SAM" id="MobiDB-lite"/>
    </source>
</evidence>
<feature type="domain" description="Laminin G" evidence="6">
    <location>
        <begin position="48"/>
        <end position="240"/>
    </location>
</feature>
<keyword evidence="4" id="KW-0812">Transmembrane</keyword>